<gene>
    <name evidence="4" type="ORF">GOMPHAMPRED_006869</name>
</gene>
<comment type="caution">
    <text evidence="4">The sequence shown here is derived from an EMBL/GenBank/DDBJ whole genome shotgun (WGS) entry which is preliminary data.</text>
</comment>
<dbReference type="PANTHER" id="PTHR36855:SF1">
    <property type="entry name" value="PEROXISOME MEMBRANE ANCHOR PROTEIN PEX14P N-TERMINAL DOMAIN-CONTAINING PROTEIN"/>
    <property type="match status" value="1"/>
</dbReference>
<dbReference type="AlphaFoldDB" id="A0A8H3IB73"/>
<protein>
    <submittedName>
        <fullName evidence="4">Uncharacterized protein</fullName>
    </submittedName>
</protein>
<evidence type="ECO:0000259" key="2">
    <source>
        <dbReference type="Pfam" id="PF17733"/>
    </source>
</evidence>
<dbReference type="Pfam" id="PF25871">
    <property type="entry name" value="HTH_76"/>
    <property type="match status" value="1"/>
</dbReference>
<evidence type="ECO:0000313" key="4">
    <source>
        <dbReference type="EMBL" id="CAF9909800.1"/>
    </source>
</evidence>
<dbReference type="OrthoDB" id="9936937at2759"/>
<keyword evidence="5" id="KW-1185">Reference proteome</keyword>
<evidence type="ECO:0000259" key="3">
    <source>
        <dbReference type="Pfam" id="PF25871"/>
    </source>
</evidence>
<accession>A0A8H3IB73</accession>
<reference evidence="4" key="1">
    <citation type="submission" date="2021-03" db="EMBL/GenBank/DDBJ databases">
        <authorList>
            <person name="Tagirdzhanova G."/>
        </authorList>
    </citation>
    <scope>NUCLEOTIDE SEQUENCE</scope>
</reference>
<dbReference type="Proteomes" id="UP000664169">
    <property type="component" value="Unassembled WGS sequence"/>
</dbReference>
<evidence type="ECO:0000256" key="1">
    <source>
        <dbReference type="SAM" id="MobiDB-lite"/>
    </source>
</evidence>
<feature type="region of interest" description="Disordered" evidence="1">
    <location>
        <begin position="80"/>
        <end position="104"/>
    </location>
</feature>
<feature type="domain" description="PEX14-like helix-turn-helix" evidence="3">
    <location>
        <begin position="13"/>
        <end position="78"/>
    </location>
</feature>
<organism evidence="4 5">
    <name type="scientific">Gomphillus americanus</name>
    <dbReference type="NCBI Taxonomy" id="1940652"/>
    <lineage>
        <taxon>Eukaryota</taxon>
        <taxon>Fungi</taxon>
        <taxon>Dikarya</taxon>
        <taxon>Ascomycota</taxon>
        <taxon>Pezizomycotina</taxon>
        <taxon>Lecanoromycetes</taxon>
        <taxon>OSLEUM clade</taxon>
        <taxon>Ostropomycetidae</taxon>
        <taxon>Ostropales</taxon>
        <taxon>Graphidaceae</taxon>
        <taxon>Gomphilloideae</taxon>
        <taxon>Gomphillus</taxon>
    </lineage>
</organism>
<evidence type="ECO:0000313" key="5">
    <source>
        <dbReference type="Proteomes" id="UP000664169"/>
    </source>
</evidence>
<dbReference type="Pfam" id="PF17733">
    <property type="entry name" value="KPWE_dom"/>
    <property type="match status" value="1"/>
</dbReference>
<proteinExistence type="predicted"/>
<feature type="compositionally biased region" description="Polar residues" evidence="1">
    <location>
        <begin position="80"/>
        <end position="99"/>
    </location>
</feature>
<feature type="region of interest" description="Disordered" evidence="1">
    <location>
        <begin position="126"/>
        <end position="150"/>
    </location>
</feature>
<feature type="domain" description="Peroxisomal membrane protein PEX14-like KPWE" evidence="2">
    <location>
        <begin position="103"/>
        <end position="149"/>
    </location>
</feature>
<dbReference type="InterPro" id="IPR040554">
    <property type="entry name" value="KPWE_PEX14_dom"/>
</dbReference>
<dbReference type="EMBL" id="CAJPDQ010000005">
    <property type="protein sequence ID" value="CAF9909800.1"/>
    <property type="molecule type" value="Genomic_DNA"/>
</dbReference>
<sequence>MAIESTQKPANKDLFQALESYPWDSDQEYQHGLQAILGSDPDQEQAKHLIMRAKCFYYARKFKTPLDFSEYQKWHSEQTLGVQNDTPDVSMQSQSNVTDEQPPYPMTFNEIVELITSGKPVPGIKEIPNTVLEGQASESRISNRKKPWEG</sequence>
<dbReference type="PANTHER" id="PTHR36855">
    <property type="entry name" value="CHROMOSOME 10, WHOLE GENOME SHOTGUN SEQUENCE"/>
    <property type="match status" value="1"/>
</dbReference>
<name>A0A8H3IB73_9LECA</name>
<dbReference type="InterPro" id="IPR058841">
    <property type="entry name" value="HTH_76"/>
</dbReference>